<evidence type="ECO:0000313" key="4">
    <source>
        <dbReference type="Proteomes" id="UP000727056"/>
    </source>
</evidence>
<feature type="compositionally biased region" description="Low complexity" evidence="1">
    <location>
        <begin position="109"/>
        <end position="120"/>
    </location>
</feature>
<protein>
    <submittedName>
        <fullName evidence="3">DUF4229 domain-containing protein</fullName>
    </submittedName>
</protein>
<evidence type="ECO:0000256" key="1">
    <source>
        <dbReference type="SAM" id="MobiDB-lite"/>
    </source>
</evidence>
<dbReference type="EMBL" id="JAAVJC010000012">
    <property type="protein sequence ID" value="NJQ13958.1"/>
    <property type="molecule type" value="Genomic_DNA"/>
</dbReference>
<keyword evidence="2" id="KW-0812">Transmembrane</keyword>
<gene>
    <name evidence="3" type="ORF">HCN52_03125</name>
</gene>
<dbReference type="Proteomes" id="UP000727056">
    <property type="component" value="Unassembled WGS sequence"/>
</dbReference>
<keyword evidence="2" id="KW-1133">Transmembrane helix</keyword>
<dbReference type="InterPro" id="IPR025323">
    <property type="entry name" value="DUF4229"/>
</dbReference>
<keyword evidence="2" id="KW-0472">Membrane</keyword>
<feature type="transmembrane region" description="Helical" evidence="2">
    <location>
        <begin position="32"/>
        <end position="50"/>
    </location>
</feature>
<name>A0ABX1C4Z6_9ACTN</name>
<evidence type="ECO:0000313" key="3">
    <source>
        <dbReference type="EMBL" id="NJQ13958.1"/>
    </source>
</evidence>
<sequence>MRVGIFVACLAVVTGLGYLGLIPAGIGTSNPLWLIALAILISSPISFIVLSRQREAMSEQVGGAVVRTRQRLHANRTMEDDVDDAARADVPAQNGAADAAPQADRDETAAAPAEGSATGATTGGKRG</sequence>
<proteinExistence type="predicted"/>
<feature type="transmembrane region" description="Helical" evidence="2">
    <location>
        <begin position="5"/>
        <end position="26"/>
    </location>
</feature>
<evidence type="ECO:0000256" key="2">
    <source>
        <dbReference type="SAM" id="Phobius"/>
    </source>
</evidence>
<feature type="compositionally biased region" description="Low complexity" evidence="1">
    <location>
        <begin position="88"/>
        <end position="102"/>
    </location>
</feature>
<organism evidence="3 4">
    <name type="scientific">Streptomyces bohaiensis</name>
    <dbReference type="NCBI Taxonomy" id="1431344"/>
    <lineage>
        <taxon>Bacteria</taxon>
        <taxon>Bacillati</taxon>
        <taxon>Actinomycetota</taxon>
        <taxon>Actinomycetes</taxon>
        <taxon>Kitasatosporales</taxon>
        <taxon>Streptomycetaceae</taxon>
        <taxon>Streptomyces</taxon>
    </lineage>
</organism>
<reference evidence="3 4" key="1">
    <citation type="submission" date="2020-03" db="EMBL/GenBank/DDBJ databases">
        <title>Draft genome of Streptomyces sp. ventii, isolated from the Axial Seamount in the Pacific Ocean, and resequencing of the two type strains Streptomyces lonarensis strain NCL 716 and Streptomyces bohaiensis strain 11A07.</title>
        <authorList>
            <person name="Loughran R.M."/>
            <person name="Pfannmuller K.M."/>
            <person name="Wasson B.J."/>
            <person name="Deadmond M.C."/>
            <person name="Paddock B.E."/>
            <person name="Koyack M.J."/>
            <person name="Gallegos D.A."/>
            <person name="Mitchell E.A."/>
            <person name="Ushijima B."/>
            <person name="Saw J.H."/>
            <person name="Mcphail K.L."/>
            <person name="Videau P."/>
        </authorList>
    </citation>
    <scope>NUCLEOTIDE SEQUENCE [LARGE SCALE GENOMIC DNA]</scope>
    <source>
        <strain evidence="3 4">11A07</strain>
    </source>
</reference>
<dbReference type="Pfam" id="PF14012">
    <property type="entry name" value="DUF4229"/>
    <property type="match status" value="1"/>
</dbReference>
<accession>A0ABX1C4Z6</accession>
<feature type="region of interest" description="Disordered" evidence="1">
    <location>
        <begin position="72"/>
        <end position="127"/>
    </location>
</feature>
<comment type="caution">
    <text evidence="3">The sequence shown here is derived from an EMBL/GenBank/DDBJ whole genome shotgun (WGS) entry which is preliminary data.</text>
</comment>
<feature type="compositionally biased region" description="Basic and acidic residues" evidence="1">
    <location>
        <begin position="76"/>
        <end position="87"/>
    </location>
</feature>
<keyword evidence="4" id="KW-1185">Reference proteome</keyword>